<dbReference type="InterPro" id="IPR053192">
    <property type="entry name" value="Vacuole_Formation_Reg"/>
</dbReference>
<evidence type="ECO:0000313" key="5">
    <source>
        <dbReference type="Proteomes" id="UP000467841"/>
    </source>
</evidence>
<evidence type="ECO:0008006" key="6">
    <source>
        <dbReference type="Google" id="ProtNLM"/>
    </source>
</evidence>
<feature type="domain" description="DC1" evidence="2">
    <location>
        <begin position="121"/>
        <end position="164"/>
    </location>
</feature>
<dbReference type="PANTHER" id="PTHR32410">
    <property type="entry name" value="CYSTEINE/HISTIDINE-RICH C1 DOMAIN FAMILY PROTEIN"/>
    <property type="match status" value="1"/>
</dbReference>
<dbReference type="Pfam" id="PF22926">
    <property type="entry name" value="C1-like_CT"/>
    <property type="match status" value="1"/>
</dbReference>
<dbReference type="EMBL" id="CACVBM020001423">
    <property type="protein sequence ID" value="CAA7049666.1"/>
    <property type="molecule type" value="Genomic_DNA"/>
</dbReference>
<comment type="caution">
    <text evidence="4">The sequence shown here is derived from an EMBL/GenBank/DDBJ whole genome shotgun (WGS) entry which is preliminary data.</text>
</comment>
<dbReference type="Pfam" id="PF03107">
    <property type="entry name" value="C1_2"/>
    <property type="match status" value="6"/>
</dbReference>
<gene>
    <name evidence="4" type="ORF">MERR_LOCUS36901</name>
</gene>
<dbReference type="InterPro" id="IPR054483">
    <property type="entry name" value="DC1-like_CT"/>
</dbReference>
<dbReference type="Proteomes" id="UP000467841">
    <property type="component" value="Unassembled WGS sequence"/>
</dbReference>
<accession>A0A6D2KBP0</accession>
<name>A0A6D2KBP0_9BRAS</name>
<evidence type="ECO:0000259" key="3">
    <source>
        <dbReference type="Pfam" id="PF22926"/>
    </source>
</evidence>
<dbReference type="OrthoDB" id="938199at2759"/>
<dbReference type="InterPro" id="IPR004146">
    <property type="entry name" value="DC1"/>
</dbReference>
<evidence type="ECO:0000256" key="1">
    <source>
        <dbReference type="ARBA" id="ARBA00022737"/>
    </source>
</evidence>
<dbReference type="AlphaFoldDB" id="A0A6D2KBP0"/>
<proteinExistence type="predicted"/>
<feature type="domain" description="DC1" evidence="2">
    <location>
        <begin position="186"/>
        <end position="232"/>
    </location>
</feature>
<keyword evidence="5" id="KW-1185">Reference proteome</keyword>
<dbReference type="InterPro" id="IPR046349">
    <property type="entry name" value="C1-like_sf"/>
</dbReference>
<feature type="domain" description="DC1" evidence="2">
    <location>
        <begin position="64"/>
        <end position="107"/>
    </location>
</feature>
<feature type="domain" description="DC1-like C-terminal" evidence="3">
    <location>
        <begin position="557"/>
        <end position="599"/>
    </location>
</feature>
<feature type="domain" description="DC1" evidence="2">
    <location>
        <begin position="490"/>
        <end position="537"/>
    </location>
</feature>
<dbReference type="PANTHER" id="PTHR32410:SF154">
    <property type="entry name" value="CHP-RICH ZINC FINGER PROTEIN-LIKE-RELATED"/>
    <property type="match status" value="1"/>
</dbReference>
<feature type="domain" description="DC1" evidence="2">
    <location>
        <begin position="325"/>
        <end position="374"/>
    </location>
</feature>
<evidence type="ECO:0000259" key="2">
    <source>
        <dbReference type="Pfam" id="PF03107"/>
    </source>
</evidence>
<feature type="domain" description="DC1" evidence="2">
    <location>
        <begin position="242"/>
        <end position="290"/>
    </location>
</feature>
<keyword evidence="1" id="KW-0677">Repeat</keyword>
<organism evidence="4 5">
    <name type="scientific">Microthlaspi erraticum</name>
    <dbReference type="NCBI Taxonomy" id="1685480"/>
    <lineage>
        <taxon>Eukaryota</taxon>
        <taxon>Viridiplantae</taxon>
        <taxon>Streptophyta</taxon>
        <taxon>Embryophyta</taxon>
        <taxon>Tracheophyta</taxon>
        <taxon>Spermatophyta</taxon>
        <taxon>Magnoliopsida</taxon>
        <taxon>eudicotyledons</taxon>
        <taxon>Gunneridae</taxon>
        <taxon>Pentapetalae</taxon>
        <taxon>rosids</taxon>
        <taxon>malvids</taxon>
        <taxon>Brassicales</taxon>
        <taxon>Brassicaceae</taxon>
        <taxon>Coluteocarpeae</taxon>
        <taxon>Microthlaspi</taxon>
    </lineage>
</organism>
<dbReference type="SUPFAM" id="SSF57889">
    <property type="entry name" value="Cysteine-rich domain"/>
    <property type="match status" value="6"/>
</dbReference>
<sequence>MASASVLVSLPIHKHFMVPWNEMQRGDCCGRFQSITDGYYCKICDFFVHKICSDGPSEYIQYTFHSLHTLQLLPSKPSQYCDLCGRKIVDLCYRCEICDFDVCLYCAKYPPPPELIDIFETHPHKLTLLKEWTEFVCDAKCGKLGDGLSYMCHECDLAFHVDCILYPPEVTRGTDVTRPTKLNHSYHSLHPLKLITGDAPDYSDGKCRLCGRKGDRSPYICVQCGFVIHQDCLGLPRIININRHEHRISRTCLLGVVNSVCGVCRQKVDWTCGGYSCQSCTGYVVHSKCATRMDVWNGKELEGVPEETEDIEPYVVIDDNTIQHFSHKEHYLRLNDDGILYEEDNRCSACAHSICLESYYGCLSCDFILHIKCAKLLRKTWNVLHNDRLNLVTCETDRFHCYACHRMSNGFRYKDEDKVLDVRCGSISEPFFHPSHPNHPLFHIPHDRSINCNGCGAYSAYHVLRCIEDGCEFNLCFGCATLPQVVKHRVHDHPLTLYYGEDASGKYWCDICETETDPSKWFYTCKDHHASLHTHCVFGEFGGLMPRTTVEIKDKSYEVVLNDSVSRPFCTNCKSRCLYRIMLKMLGISDAYICSTYCAITFN</sequence>
<evidence type="ECO:0000313" key="4">
    <source>
        <dbReference type="EMBL" id="CAA7049666.1"/>
    </source>
</evidence>
<protein>
    <recommendedName>
        <fullName evidence="6">Phorbol-ester/DAG-type domain-containing protein</fullName>
    </recommendedName>
</protein>
<reference evidence="4" key="1">
    <citation type="submission" date="2020-01" db="EMBL/GenBank/DDBJ databases">
        <authorList>
            <person name="Mishra B."/>
        </authorList>
    </citation>
    <scope>NUCLEOTIDE SEQUENCE [LARGE SCALE GENOMIC DNA]</scope>
</reference>